<proteinExistence type="predicted"/>
<gene>
    <name evidence="2" type="ORF">FRACYDRAFT_250087</name>
</gene>
<accession>A0A1E7EQP9</accession>
<keyword evidence="3" id="KW-1185">Reference proteome</keyword>
<reference evidence="2 3" key="1">
    <citation type="submission" date="2016-09" db="EMBL/GenBank/DDBJ databases">
        <title>Extensive genetic diversity and differential bi-allelic expression allows diatom success in the polar Southern Ocean.</title>
        <authorList>
            <consortium name="DOE Joint Genome Institute"/>
            <person name="Mock T."/>
            <person name="Otillar R.P."/>
            <person name="Strauss J."/>
            <person name="Dupont C."/>
            <person name="Frickenhaus S."/>
            <person name="Maumus F."/>
            <person name="Mcmullan M."/>
            <person name="Sanges R."/>
            <person name="Schmutz J."/>
            <person name="Toseland A."/>
            <person name="Valas R."/>
            <person name="Veluchamy A."/>
            <person name="Ward B.J."/>
            <person name="Allen A."/>
            <person name="Barry K."/>
            <person name="Falciatore A."/>
            <person name="Ferrante M."/>
            <person name="Fortunato A.E."/>
            <person name="Gloeckner G."/>
            <person name="Gruber A."/>
            <person name="Hipkin R."/>
            <person name="Janech M."/>
            <person name="Kroth P."/>
            <person name="Leese F."/>
            <person name="Lindquist E."/>
            <person name="Lyon B.R."/>
            <person name="Martin J."/>
            <person name="Mayer C."/>
            <person name="Parker M."/>
            <person name="Quesneville H."/>
            <person name="Raymond J."/>
            <person name="Uhlig C."/>
            <person name="Valentin K.U."/>
            <person name="Worden A.Z."/>
            <person name="Armbrust E.V."/>
            <person name="Bowler C."/>
            <person name="Green B."/>
            <person name="Moulton V."/>
            <person name="Van Oosterhout C."/>
            <person name="Grigoriev I."/>
        </authorList>
    </citation>
    <scope>NUCLEOTIDE SEQUENCE [LARGE SCALE GENOMIC DNA]</scope>
    <source>
        <strain evidence="2 3">CCMP1102</strain>
    </source>
</reference>
<dbReference type="InParanoid" id="A0A1E7EQP9"/>
<dbReference type="AlphaFoldDB" id="A0A1E7EQP9"/>
<evidence type="ECO:0000256" key="1">
    <source>
        <dbReference type="SAM" id="MobiDB-lite"/>
    </source>
</evidence>
<sequence>MDGSVTLQDFAASVNNYGSNMSNDDFKMDEEYQDEIDDERKLEEQDATVDDADRDSQEFGNNNPDLQVDYFQNPIHYYNKDTLNNYRTALIEDDLEANPGTNDIVNKDTTHDVEPGIPNELKSDGLLLGA</sequence>
<feature type="compositionally biased region" description="Basic and acidic residues" evidence="1">
    <location>
        <begin position="105"/>
        <end position="114"/>
    </location>
</feature>
<dbReference type="Proteomes" id="UP000095751">
    <property type="component" value="Unassembled WGS sequence"/>
</dbReference>
<evidence type="ECO:0000313" key="2">
    <source>
        <dbReference type="EMBL" id="OEU08298.1"/>
    </source>
</evidence>
<feature type="region of interest" description="Disordered" evidence="1">
    <location>
        <begin position="97"/>
        <end position="130"/>
    </location>
</feature>
<protein>
    <submittedName>
        <fullName evidence="2">Uncharacterized protein</fullName>
    </submittedName>
</protein>
<feature type="region of interest" description="Disordered" evidence="1">
    <location>
        <begin position="15"/>
        <end position="68"/>
    </location>
</feature>
<dbReference type="EMBL" id="KV784381">
    <property type="protein sequence ID" value="OEU08298.1"/>
    <property type="molecule type" value="Genomic_DNA"/>
</dbReference>
<dbReference type="KEGG" id="fcy:FRACYDRAFT_250087"/>
<name>A0A1E7EQP9_9STRA</name>
<evidence type="ECO:0000313" key="3">
    <source>
        <dbReference type="Proteomes" id="UP000095751"/>
    </source>
</evidence>
<organism evidence="2 3">
    <name type="scientific">Fragilariopsis cylindrus CCMP1102</name>
    <dbReference type="NCBI Taxonomy" id="635003"/>
    <lineage>
        <taxon>Eukaryota</taxon>
        <taxon>Sar</taxon>
        <taxon>Stramenopiles</taxon>
        <taxon>Ochrophyta</taxon>
        <taxon>Bacillariophyta</taxon>
        <taxon>Bacillariophyceae</taxon>
        <taxon>Bacillariophycidae</taxon>
        <taxon>Bacillariales</taxon>
        <taxon>Bacillariaceae</taxon>
        <taxon>Fragilariopsis</taxon>
    </lineage>
</organism>